<keyword evidence="2" id="KW-1185">Reference proteome</keyword>
<dbReference type="AlphaFoldDB" id="A0A8S4QAH4"/>
<protein>
    <submittedName>
        <fullName evidence="1">Uncharacterized protein</fullName>
    </submittedName>
</protein>
<organism evidence="1 2">
    <name type="scientific">Owenia fusiformis</name>
    <name type="common">Polychaete worm</name>
    <dbReference type="NCBI Taxonomy" id="6347"/>
    <lineage>
        <taxon>Eukaryota</taxon>
        <taxon>Metazoa</taxon>
        <taxon>Spiralia</taxon>
        <taxon>Lophotrochozoa</taxon>
        <taxon>Annelida</taxon>
        <taxon>Polychaeta</taxon>
        <taxon>Sedentaria</taxon>
        <taxon>Canalipalpata</taxon>
        <taxon>Sabellida</taxon>
        <taxon>Oweniida</taxon>
        <taxon>Oweniidae</taxon>
        <taxon>Owenia</taxon>
    </lineage>
</organism>
<gene>
    <name evidence="1" type="ORF">OFUS_LOCUS24704</name>
</gene>
<dbReference type="Proteomes" id="UP000749559">
    <property type="component" value="Unassembled WGS sequence"/>
</dbReference>
<evidence type="ECO:0000313" key="2">
    <source>
        <dbReference type="Proteomes" id="UP000749559"/>
    </source>
</evidence>
<reference evidence="1" key="1">
    <citation type="submission" date="2022-03" db="EMBL/GenBank/DDBJ databases">
        <authorList>
            <person name="Martin C."/>
        </authorList>
    </citation>
    <scope>NUCLEOTIDE SEQUENCE</scope>
</reference>
<proteinExistence type="predicted"/>
<name>A0A8S4QAH4_OWEFU</name>
<evidence type="ECO:0000313" key="1">
    <source>
        <dbReference type="EMBL" id="CAH1800866.1"/>
    </source>
</evidence>
<accession>A0A8S4QAH4</accession>
<sequence length="199" mass="21769">MLYPRLRAVMLTDTSFIAHLPIPGAKQGCNIRQGSSMAAARNWEEPAERCVTVLESAVAVSNNIDRVDKIATGVAVVSTIADLKEAIGDKFDEAFEDCLEAIESSDFWDSPDLDEIWDVALTEISDLILEAAGLEFIGEGIDDVIDRFIISKLENFGISESTASRICKLVLSPQSFIFRKMAIGALSLRTRLAHTTGLF</sequence>
<comment type="caution">
    <text evidence="1">The sequence shown here is derived from an EMBL/GenBank/DDBJ whole genome shotgun (WGS) entry which is preliminary data.</text>
</comment>
<dbReference type="EMBL" id="CAIIXF020000012">
    <property type="protein sequence ID" value="CAH1800866.1"/>
    <property type="molecule type" value="Genomic_DNA"/>
</dbReference>